<keyword evidence="3 5" id="KW-0853">WD repeat</keyword>
<evidence type="ECO:0000256" key="2">
    <source>
        <dbReference type="ARBA" id="ARBA00022490"/>
    </source>
</evidence>
<dbReference type="InterPro" id="IPR050687">
    <property type="entry name" value="Dynein_IC"/>
</dbReference>
<keyword evidence="2" id="KW-0963">Cytoplasm</keyword>
<evidence type="ECO:0000256" key="3">
    <source>
        <dbReference type="ARBA" id="ARBA00022574"/>
    </source>
</evidence>
<dbReference type="GO" id="GO:0005868">
    <property type="term" value="C:cytoplasmic dynein complex"/>
    <property type="evidence" value="ECO:0007669"/>
    <property type="project" value="TreeGrafter"/>
</dbReference>
<proteinExistence type="predicted"/>
<dbReference type="RefSeq" id="XP_056035220.1">
    <property type="nucleotide sequence ID" value="XM_056180232.1"/>
</dbReference>
<feature type="repeat" description="WD" evidence="5">
    <location>
        <begin position="312"/>
        <end position="346"/>
    </location>
</feature>
<dbReference type="EMBL" id="CP115611">
    <property type="protein sequence ID" value="WBW70977.1"/>
    <property type="molecule type" value="Genomic_DNA"/>
</dbReference>
<dbReference type="GeneID" id="80874921"/>
<evidence type="ECO:0000256" key="5">
    <source>
        <dbReference type="PROSITE-ProRule" id="PRU00221"/>
    </source>
</evidence>
<organism evidence="7 8">
    <name type="scientific">Schizosaccharomyces osmophilus</name>
    <dbReference type="NCBI Taxonomy" id="2545709"/>
    <lineage>
        <taxon>Eukaryota</taxon>
        <taxon>Fungi</taxon>
        <taxon>Dikarya</taxon>
        <taxon>Ascomycota</taxon>
        <taxon>Taphrinomycotina</taxon>
        <taxon>Schizosaccharomycetes</taxon>
        <taxon>Schizosaccharomycetales</taxon>
        <taxon>Schizosaccharomycetaceae</taxon>
        <taxon>Schizosaccharomyces</taxon>
    </lineage>
</organism>
<evidence type="ECO:0000313" key="8">
    <source>
        <dbReference type="Proteomes" id="UP001212411"/>
    </source>
</evidence>
<dbReference type="GO" id="GO:0045503">
    <property type="term" value="F:dynein light chain binding"/>
    <property type="evidence" value="ECO:0007669"/>
    <property type="project" value="TreeGrafter"/>
</dbReference>
<evidence type="ECO:0000256" key="4">
    <source>
        <dbReference type="ARBA" id="ARBA00022737"/>
    </source>
</evidence>
<evidence type="ECO:0000313" key="7">
    <source>
        <dbReference type="EMBL" id="WBW70977.1"/>
    </source>
</evidence>
<dbReference type="InterPro" id="IPR036322">
    <property type="entry name" value="WD40_repeat_dom_sf"/>
</dbReference>
<feature type="coiled-coil region" evidence="6">
    <location>
        <begin position="1"/>
        <end position="28"/>
    </location>
</feature>
<dbReference type="PROSITE" id="PS50082">
    <property type="entry name" value="WD_REPEATS_2"/>
    <property type="match status" value="1"/>
</dbReference>
<keyword evidence="6" id="KW-0175">Coiled coil</keyword>
<dbReference type="InterPro" id="IPR001680">
    <property type="entry name" value="WD40_rpt"/>
</dbReference>
<reference evidence="7 8" key="1">
    <citation type="journal article" date="2023" name="G3 (Bethesda)">
        <title>A high-quality reference genome for the fission yeast Schizosaccharomyces osmophilus.</title>
        <authorList>
            <person name="Jia G.S."/>
            <person name="Zhang W.C."/>
            <person name="Liang Y."/>
            <person name="Liu X.H."/>
            <person name="Rhind N."/>
            <person name="Pidoux A."/>
            <person name="Brysch-Herzberg M."/>
            <person name="Du L.L."/>
        </authorList>
    </citation>
    <scope>NUCLEOTIDE SEQUENCE [LARGE SCALE GENOMIC DNA]</scope>
    <source>
        <strain evidence="7 8">CBS 15793</strain>
    </source>
</reference>
<dbReference type="Pfam" id="PF00400">
    <property type="entry name" value="WD40"/>
    <property type="match status" value="3"/>
</dbReference>
<evidence type="ECO:0000256" key="6">
    <source>
        <dbReference type="SAM" id="Coils"/>
    </source>
</evidence>
<dbReference type="GO" id="GO:0005737">
    <property type="term" value="C:cytoplasm"/>
    <property type="evidence" value="ECO:0007669"/>
    <property type="project" value="UniProtKB-SubCell"/>
</dbReference>
<dbReference type="PANTHER" id="PTHR12442">
    <property type="entry name" value="DYNEIN INTERMEDIATE CHAIN"/>
    <property type="match status" value="1"/>
</dbReference>
<sequence length="564" mass="63394">MDTHKREIEEKREKLLKLRQEKKSLKLAQPFSSINIKEDLSQEHLSYFLNSIIKQKELYHTPVSATSSKSSPKSALKFTPVYEIFNERASHPILLSQQQSPLSFSSFCTGFEVKSKHYNVHKGDITSNGTSHSENDLFEHEIKVSDLATLDELELGKIGSFLQSSSKVIERALCEDSKDFFTDCQEKRFDSIENSPSTDKNKLVLRSTLHDKTITSDRPVNSLAYSTFFDELLLASYSNPVGGQRSDGLVLLWNQRWKNYPESVLRANSEITVCKFSPSNPHIVAGGAYNGQLFLWDLRQGSSPVLSTNIITGGHIEPINDLTFLNSFSTENIVTCSTDGYMHIWDSHTLAKPTATVPLMADACKPMQAFAPTCMNYTTDMNAFMIGAEDGRLRIGNQQDIFEPQTNLNSFKSLEGHSAYVTGLDVMRSSIDIEPLKKSENYYLSSSLDWTVKLWSTQKYNHAKQSALDPDDQNGITCIREFDHQDMVFDVKWNPVRSGCFATVDAVGSLSIWDLKKQNLQTPIVSDTPSNCKSLNRVAWQPKSDRHLACGGLGGSLFLYELNL</sequence>
<dbReference type="Proteomes" id="UP001212411">
    <property type="component" value="Chromosome 1"/>
</dbReference>
<dbReference type="GO" id="GO:0010970">
    <property type="term" value="P:transport along microtubule"/>
    <property type="evidence" value="ECO:0007669"/>
    <property type="project" value="TreeGrafter"/>
</dbReference>
<dbReference type="InterPro" id="IPR015943">
    <property type="entry name" value="WD40/YVTN_repeat-like_dom_sf"/>
</dbReference>
<evidence type="ECO:0000256" key="1">
    <source>
        <dbReference type="ARBA" id="ARBA00004496"/>
    </source>
</evidence>
<dbReference type="AlphaFoldDB" id="A0AAE9W8W6"/>
<protein>
    <submittedName>
        <fullName evidence="7">Meiotic dynein intermediate chain Dic1</fullName>
    </submittedName>
</protein>
<keyword evidence="4" id="KW-0677">Repeat</keyword>
<dbReference type="SMART" id="SM00320">
    <property type="entry name" value="WD40"/>
    <property type="match status" value="5"/>
</dbReference>
<dbReference type="GO" id="GO:0045504">
    <property type="term" value="F:dynein heavy chain binding"/>
    <property type="evidence" value="ECO:0007669"/>
    <property type="project" value="TreeGrafter"/>
</dbReference>
<name>A0AAE9W8W6_9SCHI</name>
<dbReference type="Gene3D" id="2.130.10.10">
    <property type="entry name" value="YVTN repeat-like/Quinoprotein amine dehydrogenase"/>
    <property type="match status" value="2"/>
</dbReference>
<accession>A0AAE9W8W6</accession>
<comment type="subcellular location">
    <subcellularLocation>
        <location evidence="1">Cytoplasm</location>
    </subcellularLocation>
</comment>
<dbReference type="KEGG" id="som:SOMG_01439"/>
<dbReference type="SUPFAM" id="SSF50978">
    <property type="entry name" value="WD40 repeat-like"/>
    <property type="match status" value="1"/>
</dbReference>
<gene>
    <name evidence="7" type="primary">dic1</name>
    <name evidence="7" type="ORF">SOMG_01439</name>
</gene>
<keyword evidence="8" id="KW-1185">Reference proteome</keyword>
<dbReference type="PANTHER" id="PTHR12442:SF22">
    <property type="entry name" value="CYTOPLASMIC DYNEIN 1 INTERMEDIATE CHAIN-RELATED"/>
    <property type="match status" value="1"/>
</dbReference>